<dbReference type="GO" id="GO:0070041">
    <property type="term" value="F:rRNA (uridine-C5-)-methyltransferase activity"/>
    <property type="evidence" value="ECO:0007669"/>
    <property type="project" value="TreeGrafter"/>
</dbReference>
<feature type="domain" description="TRAM" evidence="6">
    <location>
        <begin position="1"/>
        <end position="58"/>
    </location>
</feature>
<comment type="similarity">
    <text evidence="4">Belongs to the class I-like SAM-binding methyltransferase superfamily. RNA M5U methyltransferase family.</text>
</comment>
<dbReference type="InterPro" id="IPR030390">
    <property type="entry name" value="MeTrfase_TrmA_AS"/>
</dbReference>
<dbReference type="PANTHER" id="PTHR11061">
    <property type="entry name" value="RNA M5U METHYLTRANSFERASE"/>
    <property type="match status" value="1"/>
</dbReference>
<keyword evidence="1 4" id="KW-0489">Methyltransferase</keyword>
<dbReference type="PROSITE" id="PS01230">
    <property type="entry name" value="TRMA_1"/>
    <property type="match status" value="1"/>
</dbReference>
<feature type="binding site" evidence="4">
    <location>
        <position position="270"/>
    </location>
    <ligand>
        <name>S-adenosyl-L-methionine</name>
        <dbReference type="ChEBI" id="CHEBI:59789"/>
    </ligand>
</feature>
<feature type="binding site" evidence="4">
    <location>
        <position position="298"/>
    </location>
    <ligand>
        <name>S-adenosyl-L-methionine</name>
        <dbReference type="ChEBI" id="CHEBI:59789"/>
    </ligand>
</feature>
<feature type="binding site" evidence="4">
    <location>
        <position position="238"/>
    </location>
    <ligand>
        <name>S-adenosyl-L-methionine</name>
        <dbReference type="ChEBI" id="CHEBI:59789"/>
    </ligand>
</feature>
<protein>
    <submittedName>
        <fullName evidence="7">TRAM domain-containing protein</fullName>
    </submittedName>
</protein>
<dbReference type="EMBL" id="JASNVP010000002">
    <property type="protein sequence ID" value="MDK4325339.1"/>
    <property type="molecule type" value="Genomic_DNA"/>
</dbReference>
<dbReference type="Pfam" id="PF05958">
    <property type="entry name" value="tRNA_U5-meth_tr"/>
    <property type="match status" value="1"/>
</dbReference>
<dbReference type="Gene3D" id="2.40.50.140">
    <property type="entry name" value="Nucleic acid-binding proteins"/>
    <property type="match status" value="1"/>
</dbReference>
<keyword evidence="2 4" id="KW-0808">Transferase</keyword>
<dbReference type="Pfam" id="PF01938">
    <property type="entry name" value="TRAM"/>
    <property type="match status" value="1"/>
</dbReference>
<evidence type="ECO:0000256" key="3">
    <source>
        <dbReference type="ARBA" id="ARBA00022691"/>
    </source>
</evidence>
<sequence length="413" mass="44512">MAAASLELTIERMGHGGVGIGTADDGRVVFVGSTYPGDRVQVQVTKEKKSFIAGEIAEIIAPSDYRTSPRCPAAAAGAGCCDFSTLDYAQEAELKRSVLLDQLQRIGKLDTTQLPEVATVDLAPQKGWRTRVRFGVDDNGRAGLRKKNSHELVTDHACIQLVDGLADNIVGTDARRFRPGSEVIVAMDSTGTRHVVESRKSGRGKRMEKIEKVVEGSGTVTETVDGKTFHFPVTAFWQAHIGAPQQYSRMITDWLSGTQRTDGGTGWDLYGGVGLFIPAIARALQPQDPSANVIHSVDTSAAAMEQTQPALTGLGVEMHKMQVEKAVAQLDSPDAVVLDPPRKGAGARVIEQVAQANPQRIVHIGCDPATCARDLRSWVDNGYRVEKLTLVNAFPGTHHFEVLALLEKPISSE</sequence>
<evidence type="ECO:0000256" key="4">
    <source>
        <dbReference type="PROSITE-ProRule" id="PRU01024"/>
    </source>
</evidence>
<keyword evidence="3 4" id="KW-0949">S-adenosyl-L-methionine</keyword>
<evidence type="ECO:0000256" key="2">
    <source>
        <dbReference type="ARBA" id="ARBA00022679"/>
    </source>
</evidence>
<dbReference type="SUPFAM" id="SSF53335">
    <property type="entry name" value="S-adenosyl-L-methionine-dependent methyltransferases"/>
    <property type="match status" value="1"/>
</dbReference>
<organism evidence="7 8">
    <name type="scientific">Corynebacterium propinquum</name>
    <dbReference type="NCBI Taxonomy" id="43769"/>
    <lineage>
        <taxon>Bacteria</taxon>
        <taxon>Bacillati</taxon>
        <taxon>Actinomycetota</taxon>
        <taxon>Actinomycetes</taxon>
        <taxon>Mycobacteriales</taxon>
        <taxon>Corynebacteriaceae</taxon>
        <taxon>Corynebacterium</taxon>
    </lineage>
</organism>
<dbReference type="GO" id="GO:0070475">
    <property type="term" value="P:rRNA base methylation"/>
    <property type="evidence" value="ECO:0007669"/>
    <property type="project" value="TreeGrafter"/>
</dbReference>
<dbReference type="PROSITE" id="PS50926">
    <property type="entry name" value="TRAM"/>
    <property type="match status" value="1"/>
</dbReference>
<dbReference type="InterPro" id="IPR029063">
    <property type="entry name" value="SAM-dependent_MTases_sf"/>
</dbReference>
<dbReference type="Proteomes" id="UP001226160">
    <property type="component" value="Unassembled WGS sequence"/>
</dbReference>
<dbReference type="SUPFAM" id="SSF50249">
    <property type="entry name" value="Nucleic acid-binding proteins"/>
    <property type="match status" value="1"/>
</dbReference>
<evidence type="ECO:0000256" key="5">
    <source>
        <dbReference type="PROSITE-ProRule" id="PRU10015"/>
    </source>
</evidence>
<proteinExistence type="inferred from homology"/>
<dbReference type="PANTHER" id="PTHR11061:SF30">
    <property type="entry name" value="TRNA (URACIL(54)-C(5))-METHYLTRANSFERASE"/>
    <property type="match status" value="1"/>
</dbReference>
<name>A0AAP4BU36_9CORY</name>
<gene>
    <name evidence="7" type="ORF">QPX54_02235</name>
</gene>
<dbReference type="InterPro" id="IPR012340">
    <property type="entry name" value="NA-bd_OB-fold"/>
</dbReference>
<dbReference type="InterPro" id="IPR010280">
    <property type="entry name" value="U5_MeTrfase_fam"/>
</dbReference>
<comment type="caution">
    <text evidence="7">The sequence shown here is derived from an EMBL/GenBank/DDBJ whole genome shotgun (WGS) entry which is preliminary data.</text>
</comment>
<accession>A0AAP4BU36</accession>
<dbReference type="InterPro" id="IPR002792">
    <property type="entry name" value="TRAM_dom"/>
</dbReference>
<feature type="active site" description="Nucleophile" evidence="4">
    <location>
        <position position="366"/>
    </location>
</feature>
<evidence type="ECO:0000256" key="1">
    <source>
        <dbReference type="ARBA" id="ARBA00022603"/>
    </source>
</evidence>
<dbReference type="PROSITE" id="PS51687">
    <property type="entry name" value="SAM_MT_RNA_M5U"/>
    <property type="match status" value="1"/>
</dbReference>
<feature type="binding site" evidence="4">
    <location>
        <position position="339"/>
    </location>
    <ligand>
        <name>S-adenosyl-L-methionine</name>
        <dbReference type="ChEBI" id="CHEBI:59789"/>
    </ligand>
</feature>
<evidence type="ECO:0000313" key="7">
    <source>
        <dbReference type="EMBL" id="MDK4325339.1"/>
    </source>
</evidence>
<evidence type="ECO:0000313" key="8">
    <source>
        <dbReference type="Proteomes" id="UP001226160"/>
    </source>
</evidence>
<feature type="active site" evidence="5">
    <location>
        <position position="366"/>
    </location>
</feature>
<evidence type="ECO:0000259" key="6">
    <source>
        <dbReference type="PROSITE" id="PS50926"/>
    </source>
</evidence>
<dbReference type="Gene3D" id="3.40.50.150">
    <property type="entry name" value="Vaccinia Virus protein VP39"/>
    <property type="match status" value="1"/>
</dbReference>
<dbReference type="AlphaFoldDB" id="A0AAP4BU36"/>
<reference evidence="7" key="1">
    <citation type="submission" date="2023-05" db="EMBL/GenBank/DDBJ databases">
        <title>Metabolic capabilities are highly conserved among human nasal-associated Corynebacterium species in pangenomic analyses.</title>
        <authorList>
            <person name="Tran T.H."/>
            <person name="Roberts A.Q."/>
            <person name="Escapa I.F."/>
            <person name="Gao W."/>
            <person name="Conlan S."/>
            <person name="Kong H."/>
            <person name="Segre J.A."/>
            <person name="Kelly M.S."/>
            <person name="Lemon K.P."/>
        </authorList>
    </citation>
    <scope>NUCLEOTIDE SEQUENCE</scope>
    <source>
        <strain evidence="7">KPL2654</strain>
    </source>
</reference>
<dbReference type="RefSeq" id="WP_239210838.1">
    <property type="nucleotide sequence ID" value="NZ_CP091865.1"/>
</dbReference>